<organism evidence="2 3">
    <name type="scientific">Sulfurifustis variabilis</name>
    <dbReference type="NCBI Taxonomy" id="1675686"/>
    <lineage>
        <taxon>Bacteria</taxon>
        <taxon>Pseudomonadati</taxon>
        <taxon>Pseudomonadota</taxon>
        <taxon>Gammaproteobacteria</taxon>
        <taxon>Acidiferrobacterales</taxon>
        <taxon>Acidiferrobacteraceae</taxon>
        <taxon>Sulfurifustis</taxon>
    </lineage>
</organism>
<dbReference type="KEGG" id="sva:SVA_0238"/>
<feature type="transmembrane region" description="Helical" evidence="1">
    <location>
        <begin position="94"/>
        <end position="113"/>
    </location>
</feature>
<feature type="transmembrane region" description="Helical" evidence="1">
    <location>
        <begin position="57"/>
        <end position="82"/>
    </location>
</feature>
<reference evidence="2 3" key="1">
    <citation type="submission" date="2015-08" db="EMBL/GenBank/DDBJ databases">
        <title>Complete genome sequence of Sulfurifustis variabilis.</title>
        <authorList>
            <person name="Miura A."/>
            <person name="Kojima H."/>
            <person name="Fukui M."/>
        </authorList>
    </citation>
    <scope>NUCLEOTIDE SEQUENCE [LARGE SCALE GENOMIC DNA]</scope>
    <source>
        <strain evidence="3">skN76</strain>
    </source>
</reference>
<feature type="transmembrane region" description="Helical" evidence="1">
    <location>
        <begin position="313"/>
        <end position="333"/>
    </location>
</feature>
<protein>
    <submittedName>
        <fullName evidence="2">NnrS family protein</fullName>
    </submittedName>
</protein>
<feature type="transmembrane region" description="Helical" evidence="1">
    <location>
        <begin position="119"/>
        <end position="142"/>
    </location>
</feature>
<gene>
    <name evidence="2" type="ORF">SVA_0238</name>
</gene>
<dbReference type="AlphaFoldDB" id="A0A1B4V048"/>
<dbReference type="RefSeq" id="WP_096457609.1">
    <property type="nucleotide sequence ID" value="NZ_AP014936.1"/>
</dbReference>
<dbReference type="OrthoDB" id="9770040at2"/>
<feature type="transmembrane region" description="Helical" evidence="1">
    <location>
        <begin position="154"/>
        <end position="181"/>
    </location>
</feature>
<accession>A0A1B4V048</accession>
<proteinExistence type="predicted"/>
<keyword evidence="3" id="KW-1185">Reference proteome</keyword>
<feature type="transmembrane region" description="Helical" evidence="1">
    <location>
        <begin position="275"/>
        <end position="293"/>
    </location>
</feature>
<evidence type="ECO:0000313" key="3">
    <source>
        <dbReference type="Proteomes" id="UP000218899"/>
    </source>
</evidence>
<keyword evidence="1" id="KW-1133">Transmembrane helix</keyword>
<evidence type="ECO:0000313" key="2">
    <source>
        <dbReference type="EMBL" id="BAU46820.1"/>
    </source>
</evidence>
<feature type="transmembrane region" description="Helical" evidence="1">
    <location>
        <begin position="369"/>
        <end position="388"/>
    </location>
</feature>
<feature type="transmembrane region" description="Helical" evidence="1">
    <location>
        <begin position="345"/>
        <end position="363"/>
    </location>
</feature>
<name>A0A1B4V048_9GAMM</name>
<dbReference type="InterPro" id="IPR010266">
    <property type="entry name" value="NnrS"/>
</dbReference>
<dbReference type="EMBL" id="AP014936">
    <property type="protein sequence ID" value="BAU46820.1"/>
    <property type="molecule type" value="Genomic_DNA"/>
</dbReference>
<dbReference type="Proteomes" id="UP000218899">
    <property type="component" value="Chromosome"/>
</dbReference>
<feature type="transmembrane region" description="Helical" evidence="1">
    <location>
        <begin position="20"/>
        <end position="37"/>
    </location>
</feature>
<evidence type="ECO:0000256" key="1">
    <source>
        <dbReference type="SAM" id="Phobius"/>
    </source>
</evidence>
<keyword evidence="1" id="KW-0472">Membrane</keyword>
<keyword evidence="1" id="KW-0812">Transmembrane</keyword>
<sequence length="404" mass="42953">MTGQPNAFWPVLTAAPHRPLFAAGGVQLVATMLFWALELAARLPVGVPAMTYAVPAPWVHAALMLYGIFPFFIFGFLLTVYPRWLGLAPVPRGGYVRVFLLMAPGAALLYVGAYAHAAVLGLALGLMAAGWASGLASLLAVARQSRDPGPHVRTLNLALAAGLLGLLALLGAVLAGGPVLYLVAREAGLWLFLVPVIFVVSHRMIPFFSQSALAGYEAVRPAFSLPVMGVCVLGHFLAEVAGLPAWRFLFDAPLAALALHHTWRWNFRRSFEVGLLAMLHIAFLWLGIAMTLYTAQSIALLVGVDGLGRTPLHALGIGFIAGMAIAMASRVTLGHSGRPLAADNVTWAVLLGLNVVALVRIAAEFLPATPLNLVAALGWLAAMGVWALRYTPMYARRRLDGKPG</sequence>
<dbReference type="Pfam" id="PF05940">
    <property type="entry name" value="NnrS"/>
    <property type="match status" value="1"/>
</dbReference>
<feature type="transmembrane region" description="Helical" evidence="1">
    <location>
        <begin position="187"/>
        <end position="206"/>
    </location>
</feature>